<feature type="chain" id="PRO_5022170890" evidence="1">
    <location>
        <begin position="34"/>
        <end position="206"/>
    </location>
</feature>
<reference evidence="3 4" key="1">
    <citation type="submission" date="2019-02" db="EMBL/GenBank/DDBJ databases">
        <title>Prokaryotic population dynamics and viral predation in marine succession experiment using metagenomics: the confinement effect.</title>
        <authorList>
            <person name="Haro-Moreno J.M."/>
            <person name="Rodriguez-Valera F."/>
            <person name="Lopez-Perez M."/>
        </authorList>
    </citation>
    <scope>NUCLEOTIDE SEQUENCE [LARGE SCALE GENOMIC DNA]</scope>
    <source>
        <strain evidence="3">MED-G158</strain>
    </source>
</reference>
<proteinExistence type="predicted"/>
<sequence length="206" mass="22868">MTRVLRLMGNVFLLSVAALSGTIIGLTSGATQAAEGEWITLIDGTEGLENFNTVGDANWTAEMASIRATEGSGASWLVSKQSYSNFELRVEFWATHDANSGVYMRCQNPERITDRDCYEANIFDQRPEAAYGTGGIVHVAPVSEPLPKAGDRWNIYRLIMDGDHLIVELNGERTVDVREDKLASGPFALQWARGELRFRKVQIREI</sequence>
<comment type="caution">
    <text evidence="3">The sequence shown here is derived from an EMBL/GenBank/DDBJ whole genome shotgun (WGS) entry which is preliminary data.</text>
</comment>
<feature type="domain" description="3-keto-alpha-glucoside-1,2-lyase/3-keto-2-hydroxy-glucal hydratase" evidence="2">
    <location>
        <begin position="37"/>
        <end position="204"/>
    </location>
</feature>
<accession>A0A520S3H2</accession>
<evidence type="ECO:0000256" key="1">
    <source>
        <dbReference type="SAM" id="SignalP"/>
    </source>
</evidence>
<keyword evidence="1" id="KW-0732">Signal</keyword>
<organism evidence="3 4">
    <name type="scientific">OM182 bacterium</name>
    <dbReference type="NCBI Taxonomy" id="2510334"/>
    <lineage>
        <taxon>Bacteria</taxon>
        <taxon>Pseudomonadati</taxon>
        <taxon>Pseudomonadota</taxon>
        <taxon>Gammaproteobacteria</taxon>
        <taxon>OMG group</taxon>
        <taxon>OM182 clade</taxon>
    </lineage>
</organism>
<dbReference type="Proteomes" id="UP000320404">
    <property type="component" value="Unassembled WGS sequence"/>
</dbReference>
<name>A0A520S3H2_9GAMM</name>
<dbReference type="GO" id="GO:0016787">
    <property type="term" value="F:hydrolase activity"/>
    <property type="evidence" value="ECO:0007669"/>
    <property type="project" value="InterPro"/>
</dbReference>
<protein>
    <submittedName>
        <fullName evidence="3">DUF1080 domain-containing protein</fullName>
    </submittedName>
</protein>
<gene>
    <name evidence="3" type="ORF">EVA69_02350</name>
</gene>
<dbReference type="AlphaFoldDB" id="A0A520S3H2"/>
<feature type="signal peptide" evidence="1">
    <location>
        <begin position="1"/>
        <end position="33"/>
    </location>
</feature>
<dbReference type="EMBL" id="SHAH01000021">
    <property type="protein sequence ID" value="RZO77020.1"/>
    <property type="molecule type" value="Genomic_DNA"/>
</dbReference>
<evidence type="ECO:0000313" key="4">
    <source>
        <dbReference type="Proteomes" id="UP000320404"/>
    </source>
</evidence>
<dbReference type="InterPro" id="IPR010496">
    <property type="entry name" value="AL/BT2_dom"/>
</dbReference>
<dbReference type="Gene3D" id="2.60.120.560">
    <property type="entry name" value="Exo-inulinase, domain 1"/>
    <property type="match status" value="1"/>
</dbReference>
<evidence type="ECO:0000313" key="3">
    <source>
        <dbReference type="EMBL" id="RZO77020.1"/>
    </source>
</evidence>
<evidence type="ECO:0000259" key="2">
    <source>
        <dbReference type="Pfam" id="PF06439"/>
    </source>
</evidence>
<dbReference type="Pfam" id="PF06439">
    <property type="entry name" value="3keto-disac_hyd"/>
    <property type="match status" value="1"/>
</dbReference>